<organism evidence="1 2">
    <name type="scientific">Trifolium medium</name>
    <dbReference type="NCBI Taxonomy" id="97028"/>
    <lineage>
        <taxon>Eukaryota</taxon>
        <taxon>Viridiplantae</taxon>
        <taxon>Streptophyta</taxon>
        <taxon>Embryophyta</taxon>
        <taxon>Tracheophyta</taxon>
        <taxon>Spermatophyta</taxon>
        <taxon>Magnoliopsida</taxon>
        <taxon>eudicotyledons</taxon>
        <taxon>Gunneridae</taxon>
        <taxon>Pentapetalae</taxon>
        <taxon>rosids</taxon>
        <taxon>fabids</taxon>
        <taxon>Fabales</taxon>
        <taxon>Fabaceae</taxon>
        <taxon>Papilionoideae</taxon>
        <taxon>50 kb inversion clade</taxon>
        <taxon>NPAAA clade</taxon>
        <taxon>Hologalegina</taxon>
        <taxon>IRL clade</taxon>
        <taxon>Trifolieae</taxon>
        <taxon>Trifolium</taxon>
    </lineage>
</organism>
<evidence type="ECO:0000313" key="1">
    <source>
        <dbReference type="EMBL" id="MCH83261.1"/>
    </source>
</evidence>
<evidence type="ECO:0000313" key="2">
    <source>
        <dbReference type="Proteomes" id="UP000265520"/>
    </source>
</evidence>
<sequence length="117" mass="13110">MIQLRTALLQTKYCYSSLEIPMLSDDSNNQGVDLIIDSLIDPPIAIPNQYGIGPDNLLSPRSNIIISLQFFKETGNFPLKVLFRNINTLSLRNDPIEEGTSPDKELLLKSRNSSAFK</sequence>
<name>A0A392M7G5_9FABA</name>
<gene>
    <name evidence="1" type="ORF">A2U01_0004080</name>
</gene>
<protein>
    <submittedName>
        <fullName evidence="1">Uncharacterized protein</fullName>
    </submittedName>
</protein>
<accession>A0A392M7G5</accession>
<proteinExistence type="predicted"/>
<dbReference type="AlphaFoldDB" id="A0A392M7G5"/>
<reference evidence="1 2" key="1">
    <citation type="journal article" date="2018" name="Front. Plant Sci.">
        <title>Red Clover (Trifolium pratense) and Zigzag Clover (T. medium) - A Picture of Genomic Similarities and Differences.</title>
        <authorList>
            <person name="Dluhosova J."/>
            <person name="Istvanek J."/>
            <person name="Nedelnik J."/>
            <person name="Repkova J."/>
        </authorList>
    </citation>
    <scope>NUCLEOTIDE SEQUENCE [LARGE SCALE GENOMIC DNA]</scope>
    <source>
        <strain evidence="2">cv. 10/8</strain>
        <tissue evidence="1">Leaf</tissue>
    </source>
</reference>
<keyword evidence="2" id="KW-1185">Reference proteome</keyword>
<dbReference type="Proteomes" id="UP000265520">
    <property type="component" value="Unassembled WGS sequence"/>
</dbReference>
<comment type="caution">
    <text evidence="1">The sequence shown here is derived from an EMBL/GenBank/DDBJ whole genome shotgun (WGS) entry which is preliminary data.</text>
</comment>
<dbReference type="EMBL" id="LXQA010004887">
    <property type="protein sequence ID" value="MCH83261.1"/>
    <property type="molecule type" value="Genomic_DNA"/>
</dbReference>